<gene>
    <name evidence="3" type="primary">Gm10869</name>
</gene>
<reference evidence="2" key="4">
    <citation type="journal article" date="2001" name="Nature">
        <title>Functional annotation of a full-length mouse cDNA collection.</title>
        <authorList>
            <consortium name="The RIKEN Genome Exploration Research Group Phase II Team and the FANTOM Consortium"/>
        </authorList>
    </citation>
    <scope>NUCLEOTIDE SEQUENCE</scope>
    <source>
        <strain evidence="2">C57BL/6J</strain>
        <tissue evidence="2">Vesicular gland</tissue>
    </source>
</reference>
<reference evidence="2" key="2">
    <citation type="journal article" date="2000" name="Genome Res.">
        <title>Normalization and subtraction of cap-trapper-selected cDNAs to prepare full-length cDNA libraries for rapid discovery of new genes.</title>
        <authorList>
            <person name="Carninci P."/>
            <person name="Shibata Y."/>
            <person name="Hayatsu N."/>
            <person name="Sugahara Y."/>
            <person name="Shibata K."/>
            <person name="Itoh M."/>
            <person name="Konno H."/>
            <person name="Okazaki Y."/>
            <person name="Muramatsu M."/>
            <person name="Hayashizaki Y."/>
        </authorList>
    </citation>
    <scope>NUCLEOTIDE SEQUENCE</scope>
    <source>
        <strain evidence="2">C57BL/6J</strain>
        <tissue evidence="2">Vesicular gland</tissue>
    </source>
</reference>
<reference evidence="2" key="1">
    <citation type="journal article" date="1999" name="Methods Enzymol.">
        <title>High-efficiency full-length cDNA cloning.</title>
        <authorList>
            <person name="Carninci P."/>
            <person name="Hayashizaki Y."/>
        </authorList>
    </citation>
    <scope>NUCLEOTIDE SEQUENCE</scope>
    <source>
        <strain evidence="2">C57BL/6J</strain>
        <tissue evidence="2">Vesicular gland</tissue>
    </source>
</reference>
<reference evidence="2" key="8">
    <citation type="journal article" date="2005" name="Science">
        <title>Antisense Transcription in the Mammalian Transcriptome.</title>
        <authorList>
            <consortium name="RIKEN Genome Exploration Research Group and Genome Science Group (Genome Network Project Core Group) and the FANTOM Consortium"/>
        </authorList>
    </citation>
    <scope>NUCLEOTIDE SEQUENCE</scope>
    <source>
        <strain evidence="2">C57BL/6J</strain>
        <tissue evidence="2">Vesicular gland</tissue>
    </source>
</reference>
<dbReference type="AGR" id="MGI:3642738"/>
<evidence type="ECO:0000313" key="3">
    <source>
        <dbReference type="MGI" id="MGI:3642738"/>
    </source>
</evidence>
<accession>Q3UNE0</accession>
<reference evidence="2" key="5">
    <citation type="journal article" date="2002" name="Nature">
        <title>Analysis of the mouse transcriptome based on functional annotation of 60,770 full-length cDNAs.</title>
        <authorList>
            <consortium name="The FANTOM Consortium and the RIKEN Genome Exploration Research Group Phase I and II Team"/>
        </authorList>
    </citation>
    <scope>NUCLEOTIDE SEQUENCE</scope>
    <source>
        <strain evidence="2">C57BL/6J</strain>
        <tissue evidence="2">Vesicular gland</tissue>
    </source>
</reference>
<feature type="compositionally biased region" description="Basic and acidic residues" evidence="1">
    <location>
        <begin position="39"/>
        <end position="58"/>
    </location>
</feature>
<feature type="region of interest" description="Disordered" evidence="1">
    <location>
        <begin position="1"/>
        <end position="87"/>
    </location>
</feature>
<dbReference type="MGI" id="MGI:3642738">
    <property type="gene designation" value="Gm10869"/>
</dbReference>
<dbReference type="AlphaFoldDB" id="Q3UNE0"/>
<protein>
    <submittedName>
        <fullName evidence="2">Uncharacterized protein</fullName>
    </submittedName>
</protein>
<reference evidence="2" key="7">
    <citation type="journal article" date="2005" name="Science">
        <title>The Transcriptional Landscape of the Mammalian Genome.</title>
        <authorList>
            <consortium name="The FANTOM Consortium"/>
            <consortium name="Riken Genome Exploration Research Group and Genome Science Group (Genome Network Project Core Group)"/>
        </authorList>
    </citation>
    <scope>NUCLEOTIDE SEQUENCE</scope>
    <source>
        <strain evidence="2">C57BL/6J</strain>
        <tissue evidence="2">Vesicular gland</tissue>
    </source>
</reference>
<evidence type="ECO:0000256" key="1">
    <source>
        <dbReference type="SAM" id="MobiDB-lite"/>
    </source>
</evidence>
<name>Q3UNE0_MOUSE</name>
<dbReference type="EMBL" id="AK144273">
    <property type="protein sequence ID" value="BAE25807.1"/>
    <property type="molecule type" value="mRNA"/>
</dbReference>
<reference evidence="2" key="3">
    <citation type="journal article" date="2000" name="Genome Res.">
        <title>RIKEN integrated sequence analysis (RISA) system--384-format sequencing pipeline with 384 multicapillary sequencer.</title>
        <authorList>
            <person name="Shibata K."/>
            <person name="Itoh M."/>
            <person name="Aizawa K."/>
            <person name="Nagaoka S."/>
            <person name="Sasaki N."/>
            <person name="Carninci P."/>
            <person name="Konno H."/>
            <person name="Akiyama J."/>
            <person name="Nishi K."/>
            <person name="Kitsunai T."/>
            <person name="Tashiro H."/>
            <person name="Itoh M."/>
            <person name="Sumi N."/>
            <person name="Ishii Y."/>
            <person name="Nakamura S."/>
            <person name="Hazama M."/>
            <person name="Nishine T."/>
            <person name="Harada A."/>
            <person name="Yamamoto R."/>
            <person name="Matsumoto H."/>
            <person name="Sakaguchi S."/>
            <person name="Ikegami T."/>
            <person name="Kashiwagi K."/>
            <person name="Fujiwake S."/>
            <person name="Inoue K."/>
            <person name="Togawa Y."/>
            <person name="Izawa M."/>
            <person name="Ohara E."/>
            <person name="Watahiki M."/>
            <person name="Yoneda Y."/>
            <person name="Ishikawa T."/>
            <person name="Ozawa K."/>
            <person name="Tanaka T."/>
            <person name="Matsuura S."/>
            <person name="Kawai J."/>
            <person name="Okazaki Y."/>
            <person name="Muramatsu M."/>
            <person name="Inoue Y."/>
            <person name="Kira A."/>
            <person name="Hayashizaki Y."/>
        </authorList>
    </citation>
    <scope>NUCLEOTIDE SEQUENCE</scope>
    <source>
        <strain evidence="2">C57BL/6J</strain>
        <tissue evidence="2">Vesicular gland</tissue>
    </source>
</reference>
<evidence type="ECO:0000313" key="2">
    <source>
        <dbReference type="EMBL" id="BAE25807.1"/>
    </source>
</evidence>
<reference evidence="2" key="6">
    <citation type="submission" date="2004-03" db="EMBL/GenBank/DDBJ databases">
        <authorList>
            <person name="Arakawa T."/>
            <person name="Carninci P."/>
            <person name="Fukuda S."/>
            <person name="Hashizume W."/>
            <person name="Hayashida K."/>
            <person name="Hori F."/>
            <person name="Iida J."/>
            <person name="Imamura K."/>
            <person name="Imotani K."/>
            <person name="Itoh M."/>
            <person name="Kanagawa S."/>
            <person name="Kawai J."/>
            <person name="Kojima M."/>
            <person name="Konno H."/>
            <person name="Murata M."/>
            <person name="Nakamura M."/>
            <person name="Ninomiya N."/>
            <person name="Nishiyori H."/>
            <person name="Nomura K."/>
            <person name="Ohno M."/>
            <person name="Sakazume N."/>
            <person name="Sano H."/>
            <person name="Sasaki D."/>
            <person name="Shibata K."/>
            <person name="Shiraki T."/>
            <person name="Tagami M."/>
            <person name="Tagami Y."/>
            <person name="Waki K."/>
            <person name="Watahiki A."/>
            <person name="Muramatsu M."/>
            <person name="Hayashizaki Y."/>
        </authorList>
    </citation>
    <scope>NUCLEOTIDE SEQUENCE</scope>
    <source>
        <strain evidence="2">C57BL/6J</strain>
        <tissue evidence="2">Vesicular gland</tissue>
    </source>
</reference>
<proteinExistence type="evidence at transcript level"/>
<sequence length="117" mass="13213">MLSLPKGSGEKKRKRESEFSKALGSMGRARAWTGSRTSGYRERSQRRDAERRVRDQGVRGRGPHRPPHVPGSALFPVSPQTSLVPRRPRERVGIALAHRPTRATQTWVEWKGHAPKT</sequence>
<organism evidence="2">
    <name type="scientific">Mus musculus</name>
    <name type="common">Mouse</name>
    <dbReference type="NCBI Taxonomy" id="10090"/>
    <lineage>
        <taxon>Eukaryota</taxon>
        <taxon>Metazoa</taxon>
        <taxon>Chordata</taxon>
        <taxon>Craniata</taxon>
        <taxon>Vertebrata</taxon>
        <taxon>Euteleostomi</taxon>
        <taxon>Mammalia</taxon>
        <taxon>Eutheria</taxon>
        <taxon>Euarchontoglires</taxon>
        <taxon>Glires</taxon>
        <taxon>Rodentia</taxon>
        <taxon>Myomorpha</taxon>
        <taxon>Muroidea</taxon>
        <taxon>Muridae</taxon>
        <taxon>Murinae</taxon>
        <taxon>Mus</taxon>
        <taxon>Mus</taxon>
    </lineage>
</organism>